<evidence type="ECO:0000313" key="1">
    <source>
        <dbReference type="EMBL" id="ERL65493.1"/>
    </source>
</evidence>
<evidence type="ECO:0000313" key="2">
    <source>
        <dbReference type="Proteomes" id="UP000030647"/>
    </source>
</evidence>
<protein>
    <submittedName>
        <fullName evidence="1">Uncharacterized protein</fullName>
    </submittedName>
</protein>
<accession>U4TUD8</accession>
<dbReference type="Proteomes" id="UP000030647">
    <property type="component" value="Unassembled WGS sequence"/>
</dbReference>
<dbReference type="HOGENOM" id="CLU_3329429_0_0_9"/>
<keyword evidence="2" id="KW-1185">Reference proteome</keyword>
<dbReference type="STRING" id="1231336.L248_2566"/>
<dbReference type="AlphaFoldDB" id="U4TUD8"/>
<sequence length="38" mass="4696">MKVTNLPNPFKPRFEEQTYINRKRLQKNSLFAMVDERR</sequence>
<name>U4TUD8_9LACO</name>
<dbReference type="EMBL" id="KI271586">
    <property type="protein sequence ID" value="ERL65493.1"/>
    <property type="molecule type" value="Genomic_DNA"/>
</dbReference>
<organism evidence="1 2">
    <name type="scientific">Schleiferilactobacillus shenzhenensis LY-73</name>
    <dbReference type="NCBI Taxonomy" id="1231336"/>
    <lineage>
        <taxon>Bacteria</taxon>
        <taxon>Bacillati</taxon>
        <taxon>Bacillota</taxon>
        <taxon>Bacilli</taxon>
        <taxon>Lactobacillales</taxon>
        <taxon>Lactobacillaceae</taxon>
        <taxon>Schleiferilactobacillus</taxon>
    </lineage>
</organism>
<gene>
    <name evidence="1" type="ORF">L248_2566</name>
</gene>
<reference evidence="2" key="1">
    <citation type="journal article" date="2013" name="Genome Announc.">
        <title>Whole-Genome Sequencing of Lactobacillus shenzhenensis Strain LY-73T.</title>
        <authorList>
            <person name="Lin Z."/>
            <person name="Liu Z."/>
            <person name="Yang R."/>
            <person name="Zou Y."/>
            <person name="Wan D."/>
            <person name="Chen J."/>
            <person name="Guo M."/>
            <person name="Zhao J."/>
            <person name="Fang C."/>
            <person name="Yang R."/>
            <person name="Liu F."/>
        </authorList>
    </citation>
    <scope>NUCLEOTIDE SEQUENCE [LARGE SCALE GENOMIC DNA]</scope>
    <source>
        <strain evidence="2">LY-73</strain>
    </source>
</reference>
<proteinExistence type="predicted"/>